<protein>
    <recommendedName>
        <fullName evidence="9">HSF-type DNA-binding domain-containing protein</fullName>
    </recommendedName>
</protein>
<evidence type="ECO:0000313" key="11">
    <source>
        <dbReference type="Proteomes" id="UP001153636"/>
    </source>
</evidence>
<evidence type="ECO:0000259" key="9">
    <source>
        <dbReference type="PROSITE" id="PS00434"/>
    </source>
</evidence>
<feature type="domain" description="HSF-type DNA-binding" evidence="9">
    <location>
        <begin position="60"/>
        <end position="84"/>
    </location>
</feature>
<dbReference type="EMBL" id="OV651815">
    <property type="protein sequence ID" value="CAH1107919.1"/>
    <property type="molecule type" value="Genomic_DNA"/>
</dbReference>
<dbReference type="PRINTS" id="PR00056">
    <property type="entry name" value="HSFDOMAIN"/>
</dbReference>
<keyword evidence="6" id="KW-0539">Nucleus</keyword>
<dbReference type="GO" id="GO:0003700">
    <property type="term" value="F:DNA-binding transcription factor activity"/>
    <property type="evidence" value="ECO:0007669"/>
    <property type="project" value="InterPro"/>
</dbReference>
<accession>A0A9P0CZT3</accession>
<evidence type="ECO:0000256" key="5">
    <source>
        <dbReference type="ARBA" id="ARBA00023163"/>
    </source>
</evidence>
<evidence type="ECO:0000313" key="10">
    <source>
        <dbReference type="EMBL" id="CAH1107919.1"/>
    </source>
</evidence>
<evidence type="ECO:0000256" key="6">
    <source>
        <dbReference type="ARBA" id="ARBA00023242"/>
    </source>
</evidence>
<dbReference type="SUPFAM" id="SSF46785">
    <property type="entry name" value="Winged helix' DNA-binding domain"/>
    <property type="match status" value="1"/>
</dbReference>
<reference evidence="10" key="1">
    <citation type="submission" date="2022-01" db="EMBL/GenBank/DDBJ databases">
        <authorList>
            <person name="King R."/>
        </authorList>
    </citation>
    <scope>NUCLEOTIDE SEQUENCE</scope>
</reference>
<evidence type="ECO:0000256" key="2">
    <source>
        <dbReference type="ARBA" id="ARBA00006403"/>
    </source>
</evidence>
<organism evidence="10 11">
    <name type="scientific">Psylliodes chrysocephalus</name>
    <dbReference type="NCBI Taxonomy" id="3402493"/>
    <lineage>
        <taxon>Eukaryota</taxon>
        <taxon>Metazoa</taxon>
        <taxon>Ecdysozoa</taxon>
        <taxon>Arthropoda</taxon>
        <taxon>Hexapoda</taxon>
        <taxon>Insecta</taxon>
        <taxon>Pterygota</taxon>
        <taxon>Neoptera</taxon>
        <taxon>Endopterygota</taxon>
        <taxon>Coleoptera</taxon>
        <taxon>Polyphaga</taxon>
        <taxon>Cucujiformia</taxon>
        <taxon>Chrysomeloidea</taxon>
        <taxon>Chrysomelidae</taxon>
        <taxon>Galerucinae</taxon>
        <taxon>Alticini</taxon>
        <taxon>Psylliodes</taxon>
    </lineage>
</organism>
<dbReference type="GO" id="GO:0005634">
    <property type="term" value="C:nucleus"/>
    <property type="evidence" value="ECO:0007669"/>
    <property type="project" value="UniProtKB-SubCell"/>
</dbReference>
<evidence type="ECO:0000256" key="3">
    <source>
        <dbReference type="ARBA" id="ARBA00023015"/>
    </source>
</evidence>
<dbReference type="AlphaFoldDB" id="A0A9P0CZT3"/>
<dbReference type="Pfam" id="PF00447">
    <property type="entry name" value="HSF_DNA-bind"/>
    <property type="match status" value="1"/>
</dbReference>
<dbReference type="Gene3D" id="1.10.10.10">
    <property type="entry name" value="Winged helix-like DNA-binding domain superfamily/Winged helix DNA-binding domain"/>
    <property type="match status" value="1"/>
</dbReference>
<dbReference type="FunFam" id="1.10.10.10:FF:000027">
    <property type="entry name" value="Heat shock transcription factor 1"/>
    <property type="match status" value="1"/>
</dbReference>
<comment type="subcellular location">
    <subcellularLocation>
        <location evidence="1">Nucleus</location>
    </subcellularLocation>
</comment>
<dbReference type="SMART" id="SM00415">
    <property type="entry name" value="HSF"/>
    <property type="match status" value="1"/>
</dbReference>
<dbReference type="PANTHER" id="PTHR10015">
    <property type="entry name" value="HEAT SHOCK TRANSCRIPTION FACTOR"/>
    <property type="match status" value="1"/>
</dbReference>
<dbReference type="InterPro" id="IPR036388">
    <property type="entry name" value="WH-like_DNA-bd_sf"/>
</dbReference>
<dbReference type="InterPro" id="IPR000232">
    <property type="entry name" value="HSF_DNA-bd"/>
</dbReference>
<evidence type="ECO:0000256" key="8">
    <source>
        <dbReference type="SAM" id="MobiDB-lite"/>
    </source>
</evidence>
<dbReference type="GO" id="GO:0043565">
    <property type="term" value="F:sequence-specific DNA binding"/>
    <property type="evidence" value="ECO:0007669"/>
    <property type="project" value="InterPro"/>
</dbReference>
<keyword evidence="5" id="KW-0804">Transcription</keyword>
<evidence type="ECO:0000256" key="4">
    <source>
        <dbReference type="ARBA" id="ARBA00023125"/>
    </source>
</evidence>
<keyword evidence="3" id="KW-0805">Transcription regulation</keyword>
<dbReference type="InterPro" id="IPR036390">
    <property type="entry name" value="WH_DNA-bd_sf"/>
</dbReference>
<dbReference type="OrthoDB" id="60033at2759"/>
<evidence type="ECO:0000256" key="7">
    <source>
        <dbReference type="RuleBase" id="RU004020"/>
    </source>
</evidence>
<dbReference type="PANTHER" id="PTHR10015:SF427">
    <property type="entry name" value="HEAT SHOCK FACTOR PROTEIN"/>
    <property type="match status" value="1"/>
</dbReference>
<comment type="similarity">
    <text evidence="2 7">Belongs to the HSF family.</text>
</comment>
<evidence type="ECO:0000256" key="1">
    <source>
        <dbReference type="ARBA" id="ARBA00004123"/>
    </source>
</evidence>
<proteinExistence type="inferred from homology"/>
<sequence>MEEKIDEEEQGQLVTNSIPLFIKKLWKMVNDKDAENIISWNETGDSFIIHNQLEFIKNLLPHYFKHNNMASFVRQLNFYSFHKVPNAEDKIEFTHPCFMKDVPEILPFIRRKNPVLKQKATVNQNEKEVEELLSDVKNLKGKHTLVDKELAMIKQENAALWNELNSLRLKYTKQSTIINMLIHFLITYIHSHQTSFSKPNIQVSSDESSGNNIKVGPTLLEIGYKNNKKQFNKSSTEPYTVIEPSTSSSITYSVKLPENKSESQRSRKNIQSLDEMDDQTYPSLKRPKKKPLTYSIKLPESQSENLSRPEIQRSLLEILKENERLCEEDADETFQELDAKIENLNDPNDQQATEDITVETPEDTPEYIISYPTDNNDAIIEPLDHPEYVDVTDLSPIKLNNVENNANILENVDLNPVIINSQNNTITKEIPINTKSGIMKYKITQPNLNLLQSDLASKKLKVMDPSIIKNPINKPITNNFNKKPKFIKIPAKNLKQVISNKNIKPVATKTNLIKISPNQSPKQTSMKHNFAQNIKSSKSSNPEGALWEILKENEKLQEPTSIDNLLNNPTIDENLGNLFDDGIDVPVTGITTEKKVNLESQPALTRTKSVTKEKPNIIDNPKENLSMYVDDTQEEIDMLQDILNDLTSKDLSEILNTDPPPTDINLDVEDIGQEGAATDEPMDEEYINLNESVDKYFKNHFLDLGDA</sequence>
<name>A0A9P0CZT3_9CUCU</name>
<dbReference type="PROSITE" id="PS00434">
    <property type="entry name" value="HSF_DOMAIN"/>
    <property type="match status" value="1"/>
</dbReference>
<keyword evidence="11" id="KW-1185">Reference proteome</keyword>
<gene>
    <name evidence="10" type="ORF">PSYICH_LOCUS9325</name>
</gene>
<keyword evidence="4" id="KW-0238">DNA-binding</keyword>
<feature type="region of interest" description="Disordered" evidence="8">
    <location>
        <begin position="253"/>
        <end position="305"/>
    </location>
</feature>
<dbReference type="Proteomes" id="UP001153636">
    <property type="component" value="Chromosome 3"/>
</dbReference>